<evidence type="ECO:0000259" key="2">
    <source>
        <dbReference type="PROSITE" id="PS50181"/>
    </source>
</evidence>
<dbReference type="GeneID" id="64694653"/>
<dbReference type="RefSeq" id="XP_041295758.1">
    <property type="nucleotide sequence ID" value="XM_041432394.1"/>
</dbReference>
<dbReference type="OrthoDB" id="2322499at2759"/>
<dbReference type="InterPro" id="IPR001810">
    <property type="entry name" value="F-box_dom"/>
</dbReference>
<dbReference type="Gene3D" id="1.20.1280.50">
    <property type="match status" value="1"/>
</dbReference>
<feature type="region of interest" description="Disordered" evidence="1">
    <location>
        <begin position="21"/>
        <end position="61"/>
    </location>
</feature>
<dbReference type="InterPro" id="IPR036047">
    <property type="entry name" value="F-box-like_dom_sf"/>
</dbReference>
<dbReference type="PROSITE" id="PS50181">
    <property type="entry name" value="FBOX"/>
    <property type="match status" value="1"/>
</dbReference>
<comment type="caution">
    <text evidence="3">The sequence shown here is derived from an EMBL/GenBank/DDBJ whole genome shotgun (WGS) entry which is preliminary data.</text>
</comment>
<accession>A0A9P7FD69</accession>
<evidence type="ECO:0000256" key="1">
    <source>
        <dbReference type="SAM" id="MobiDB-lite"/>
    </source>
</evidence>
<gene>
    <name evidence="3" type="ORF">F5147DRAFT_608822</name>
</gene>
<feature type="compositionally biased region" description="Basic residues" evidence="1">
    <location>
        <begin position="45"/>
        <end position="61"/>
    </location>
</feature>
<dbReference type="SMART" id="SM00256">
    <property type="entry name" value="FBOX"/>
    <property type="match status" value="1"/>
</dbReference>
<keyword evidence="4" id="KW-1185">Reference proteome</keyword>
<name>A0A9P7FD69_9AGAM</name>
<dbReference type="EMBL" id="JABBWM010000013">
    <property type="protein sequence ID" value="KAG2113200.1"/>
    <property type="molecule type" value="Genomic_DNA"/>
</dbReference>
<feature type="domain" description="F-box" evidence="2">
    <location>
        <begin position="69"/>
        <end position="118"/>
    </location>
</feature>
<protein>
    <recommendedName>
        <fullName evidence="2">F-box domain-containing protein</fullName>
    </recommendedName>
</protein>
<proteinExistence type="predicted"/>
<evidence type="ECO:0000313" key="3">
    <source>
        <dbReference type="EMBL" id="KAG2113200.1"/>
    </source>
</evidence>
<evidence type="ECO:0000313" key="4">
    <source>
        <dbReference type="Proteomes" id="UP000823399"/>
    </source>
</evidence>
<dbReference type="Proteomes" id="UP000823399">
    <property type="component" value="Unassembled WGS sequence"/>
</dbReference>
<sequence length="686" mass="78672">MVTTRSATRVVGNDSTKVMVLKPGSFAPQASTSDEDSEDPDIAPRHVKKRSKKRAGYRAKKKLKRRGRLDLMPTMNLDILFHILSFLSPMDLLNLSRTSKDFRNLLLQRSSASVWKTARLQVDDLPDCPQDMSEPQYANLAFYPHCHDCDRVVRSVLWPLRARYCPRCIGENTLDQWSTASRFPWTVNFNSYDLPHAIIYGTGRPKQLFLKKALDELRAELSKTPADEMVALLREKRTHAAEVMKHAERCQQWLECVASSRKLELDAIRRARQDDIVTRLTEAGYRPELDYVNKFWLEDHLGTSFKEPKPLNQKSWDRMRPDLITALDNVRLRRIEDKVYGPRRQILMDEYKKYLQDPPPADATFDLMPHAVNVAEFDPFRVLIMSPESATITATSFVSAFQQLPDFVSSWRAKIDREFLDLIRSPESQGDSRKQEDADCLQLATATFIVESGSDRRLLMYPEVLSWPGFFAPAPVTLFDEVYLLQVKQFECRMWSAVRHLPRISIFEGTAAVIQAASLDPKTTRREHMDELDARFACGKCSTPGSKVVMTWDMAVMHSYRLHRDLQPEEIKWTMIEGEELGNVKDYEKEAKPSVKADAIVYCALCQHHVRDARSLTFIQNHLAEIHGIPSNEAEQGTHYIPDRNSTSVISMVVDSDGKVSNHADHRLVPSYSSGIELLYWKSHLV</sequence>
<dbReference type="Pfam" id="PF00646">
    <property type="entry name" value="F-box"/>
    <property type="match status" value="1"/>
</dbReference>
<organism evidence="3 4">
    <name type="scientific">Suillus discolor</name>
    <dbReference type="NCBI Taxonomy" id="1912936"/>
    <lineage>
        <taxon>Eukaryota</taxon>
        <taxon>Fungi</taxon>
        <taxon>Dikarya</taxon>
        <taxon>Basidiomycota</taxon>
        <taxon>Agaricomycotina</taxon>
        <taxon>Agaricomycetes</taxon>
        <taxon>Agaricomycetidae</taxon>
        <taxon>Boletales</taxon>
        <taxon>Suillineae</taxon>
        <taxon>Suillaceae</taxon>
        <taxon>Suillus</taxon>
    </lineage>
</organism>
<dbReference type="AlphaFoldDB" id="A0A9P7FD69"/>
<reference evidence="3" key="1">
    <citation type="journal article" date="2020" name="New Phytol.">
        <title>Comparative genomics reveals dynamic genome evolution in host specialist ectomycorrhizal fungi.</title>
        <authorList>
            <person name="Lofgren L.A."/>
            <person name="Nguyen N.H."/>
            <person name="Vilgalys R."/>
            <person name="Ruytinx J."/>
            <person name="Liao H.L."/>
            <person name="Branco S."/>
            <person name="Kuo A."/>
            <person name="LaButti K."/>
            <person name="Lipzen A."/>
            <person name="Andreopoulos W."/>
            <person name="Pangilinan J."/>
            <person name="Riley R."/>
            <person name="Hundley H."/>
            <person name="Na H."/>
            <person name="Barry K."/>
            <person name="Grigoriev I.V."/>
            <person name="Stajich J.E."/>
            <person name="Kennedy P.G."/>
        </authorList>
    </citation>
    <scope>NUCLEOTIDE SEQUENCE</scope>
    <source>
        <strain evidence="3">FC423</strain>
    </source>
</reference>
<dbReference type="SUPFAM" id="SSF81383">
    <property type="entry name" value="F-box domain"/>
    <property type="match status" value="1"/>
</dbReference>
<dbReference type="CDD" id="cd09917">
    <property type="entry name" value="F-box_SF"/>
    <property type="match status" value="1"/>
</dbReference>